<feature type="transmembrane region" description="Helical" evidence="8">
    <location>
        <begin position="382"/>
        <end position="407"/>
    </location>
</feature>
<dbReference type="InterPro" id="IPR050549">
    <property type="entry name" value="MFS_Trehalose_Transporter"/>
</dbReference>
<feature type="transmembrane region" description="Helical" evidence="8">
    <location>
        <begin position="317"/>
        <end position="341"/>
    </location>
</feature>
<organism evidence="10 11">
    <name type="scientific">Diabrotica virgifera virgifera</name>
    <name type="common">western corn rootworm</name>
    <dbReference type="NCBI Taxonomy" id="50390"/>
    <lineage>
        <taxon>Eukaryota</taxon>
        <taxon>Metazoa</taxon>
        <taxon>Ecdysozoa</taxon>
        <taxon>Arthropoda</taxon>
        <taxon>Hexapoda</taxon>
        <taxon>Insecta</taxon>
        <taxon>Pterygota</taxon>
        <taxon>Neoptera</taxon>
        <taxon>Endopterygota</taxon>
        <taxon>Coleoptera</taxon>
        <taxon>Polyphaga</taxon>
        <taxon>Cucujiformia</taxon>
        <taxon>Chrysomeloidea</taxon>
        <taxon>Chrysomelidae</taxon>
        <taxon>Galerucinae</taxon>
        <taxon>Diabroticina</taxon>
        <taxon>Diabroticites</taxon>
        <taxon>Diabrotica</taxon>
    </lineage>
</organism>
<feature type="transmembrane region" description="Helical" evidence="8">
    <location>
        <begin position="348"/>
        <end position="370"/>
    </location>
</feature>
<evidence type="ECO:0000256" key="7">
    <source>
        <dbReference type="RuleBase" id="RU003346"/>
    </source>
</evidence>
<feature type="transmembrane region" description="Helical" evidence="8">
    <location>
        <begin position="283"/>
        <end position="305"/>
    </location>
</feature>
<dbReference type="PROSITE" id="PS50850">
    <property type="entry name" value="MFS"/>
    <property type="match status" value="1"/>
</dbReference>
<comment type="similarity">
    <text evidence="7">Belongs to the major facilitator superfamily. Sugar transporter (TC 2.A.1.1) family.</text>
</comment>
<evidence type="ECO:0000256" key="3">
    <source>
        <dbReference type="ARBA" id="ARBA00022692"/>
    </source>
</evidence>
<dbReference type="CDD" id="cd17358">
    <property type="entry name" value="MFS_GLUT6_8_Class3_like"/>
    <property type="match status" value="1"/>
</dbReference>
<dbReference type="PROSITE" id="PS00217">
    <property type="entry name" value="SUGAR_TRANSPORT_2"/>
    <property type="match status" value="1"/>
</dbReference>
<dbReference type="EnsemblMetazoa" id="XM_050650678.1">
    <property type="protein sequence ID" value="XP_050506635.1"/>
    <property type="gene ID" value="LOC126884620"/>
</dbReference>
<dbReference type="RefSeq" id="XP_050506635.1">
    <property type="nucleotide sequence ID" value="XM_050650678.1"/>
</dbReference>
<dbReference type="InterPro" id="IPR036259">
    <property type="entry name" value="MFS_trans_sf"/>
</dbReference>
<feature type="transmembrane region" description="Helical" evidence="8">
    <location>
        <begin position="87"/>
        <end position="107"/>
    </location>
</feature>
<evidence type="ECO:0000313" key="10">
    <source>
        <dbReference type="EnsemblMetazoa" id="XP_050506635.1"/>
    </source>
</evidence>
<feature type="domain" description="Major facilitator superfamily (MFS) profile" evidence="9">
    <location>
        <begin position="43"/>
        <end position="474"/>
    </location>
</feature>
<evidence type="ECO:0000259" key="9">
    <source>
        <dbReference type="PROSITE" id="PS50850"/>
    </source>
</evidence>
<reference evidence="10" key="1">
    <citation type="submission" date="2025-05" db="UniProtKB">
        <authorList>
            <consortium name="EnsemblMetazoa"/>
        </authorList>
    </citation>
    <scope>IDENTIFICATION</scope>
</reference>
<protein>
    <recommendedName>
        <fullName evidence="9">Major facilitator superfamily (MFS) profile domain-containing protein</fullName>
    </recommendedName>
</protein>
<keyword evidence="4 8" id="KW-1133">Transmembrane helix</keyword>
<dbReference type="PANTHER" id="PTHR48021">
    <property type="match status" value="1"/>
</dbReference>
<dbReference type="InterPro" id="IPR005828">
    <property type="entry name" value="MFS_sugar_transport-like"/>
</dbReference>
<evidence type="ECO:0000256" key="2">
    <source>
        <dbReference type="ARBA" id="ARBA00022475"/>
    </source>
</evidence>
<dbReference type="NCBIfam" id="TIGR00879">
    <property type="entry name" value="SP"/>
    <property type="match status" value="1"/>
</dbReference>
<evidence type="ECO:0000256" key="4">
    <source>
        <dbReference type="ARBA" id="ARBA00022989"/>
    </source>
</evidence>
<dbReference type="Gene3D" id="1.20.1250.20">
    <property type="entry name" value="MFS general substrate transporter like domains"/>
    <property type="match status" value="1"/>
</dbReference>
<feature type="transmembrane region" description="Helical" evidence="8">
    <location>
        <begin position="203"/>
        <end position="227"/>
    </location>
</feature>
<feature type="transmembrane region" description="Helical" evidence="8">
    <location>
        <begin position="114"/>
        <end position="133"/>
    </location>
</feature>
<dbReference type="InterPro" id="IPR005829">
    <property type="entry name" value="Sugar_transporter_CS"/>
</dbReference>
<feature type="transmembrane region" description="Helical" evidence="8">
    <location>
        <begin position="139"/>
        <end position="161"/>
    </location>
</feature>
<comment type="subcellular location">
    <subcellularLocation>
        <location evidence="1">Cell membrane</location>
        <topology evidence="1">Multi-pass membrane protein</topology>
    </subcellularLocation>
</comment>
<dbReference type="InterPro" id="IPR020846">
    <property type="entry name" value="MFS_dom"/>
</dbReference>
<dbReference type="Proteomes" id="UP001652700">
    <property type="component" value="Unplaced"/>
</dbReference>
<sequence>SLCLSFYVFVFIVFESLFSLVLPSINRCNVFEYILLIKIYLFGLFSAYLTAFISGIAFGWTSPEIPQLKDSNTTTIDTVINASQEGWIGACLPLAAAVGPIGAGFLADSVGRKWTILIGNLPFLLSFIVNVFAKSIYFFYFSRLLCGLGVGIIFTVLPIYIAEISDDTSRGTLGSLLQVFVVIGLLFSYTLGPFLSIRTFNIILIFPPTLFMILFSVFIPDSPVFLLQKRRMSEAVQALVKFRDQEELPAQKEAELINSQLLEDLKSKGSFKLIFKSPGLRKALSISLALVAGQQLSGITVVLFYTQSVFADAGVPIAPEMCTIIMGIVQVFASPAAPLLVDRCGKRCLLIISGVGMAVSHILLAFFFYLKNVQHTDVSNLGWVPIVSVVVYIITYCLGFGALPFAVMGEIFPGNVKSIASSATSSFCWILGFVISNYFGAVSNLIGQSGSFGFFGICCIISALYVFKFVPETTGKNVNEIQCLLDGSTKKSIELI</sequence>
<feature type="transmembrane region" description="Helical" evidence="8">
    <location>
        <begin position="445"/>
        <end position="467"/>
    </location>
</feature>
<dbReference type="Pfam" id="PF00083">
    <property type="entry name" value="Sugar_tr"/>
    <property type="match status" value="1"/>
</dbReference>
<keyword evidence="2" id="KW-1003">Cell membrane</keyword>
<accession>A0ABM5K8W8</accession>
<keyword evidence="7" id="KW-0813">Transport</keyword>
<evidence type="ECO:0000256" key="8">
    <source>
        <dbReference type="SAM" id="Phobius"/>
    </source>
</evidence>
<dbReference type="GeneID" id="126884620"/>
<evidence type="ECO:0000256" key="1">
    <source>
        <dbReference type="ARBA" id="ARBA00004651"/>
    </source>
</evidence>
<keyword evidence="3 8" id="KW-0812">Transmembrane</keyword>
<dbReference type="InterPro" id="IPR044775">
    <property type="entry name" value="MFS_ERD6/Tret1-like"/>
</dbReference>
<feature type="transmembrane region" description="Helical" evidence="8">
    <location>
        <begin position="6"/>
        <end position="25"/>
    </location>
</feature>
<dbReference type="PANTHER" id="PTHR48021:SF47">
    <property type="entry name" value="GH17672P"/>
    <property type="match status" value="1"/>
</dbReference>
<keyword evidence="5 8" id="KW-0472">Membrane</keyword>
<feature type="transmembrane region" description="Helical" evidence="8">
    <location>
        <begin position="419"/>
        <end position="439"/>
    </location>
</feature>
<evidence type="ECO:0000256" key="5">
    <source>
        <dbReference type="ARBA" id="ARBA00023136"/>
    </source>
</evidence>
<name>A0ABM5K8W8_DIAVI</name>
<dbReference type="PROSITE" id="PS00216">
    <property type="entry name" value="SUGAR_TRANSPORT_1"/>
    <property type="match status" value="1"/>
</dbReference>
<feature type="transmembrane region" description="Helical" evidence="8">
    <location>
        <begin position="37"/>
        <end position="60"/>
    </location>
</feature>
<feature type="transmembrane region" description="Helical" evidence="8">
    <location>
        <begin position="173"/>
        <end position="191"/>
    </location>
</feature>
<dbReference type="PRINTS" id="PR00171">
    <property type="entry name" value="SUGRTRNSPORT"/>
</dbReference>
<evidence type="ECO:0000256" key="6">
    <source>
        <dbReference type="ARBA" id="ARBA00023180"/>
    </source>
</evidence>
<keyword evidence="6" id="KW-0325">Glycoprotein</keyword>
<keyword evidence="11" id="KW-1185">Reference proteome</keyword>
<dbReference type="InterPro" id="IPR003663">
    <property type="entry name" value="Sugar/inositol_transpt"/>
</dbReference>
<evidence type="ECO:0000313" key="11">
    <source>
        <dbReference type="Proteomes" id="UP001652700"/>
    </source>
</evidence>
<proteinExistence type="inferred from homology"/>
<dbReference type="SUPFAM" id="SSF103473">
    <property type="entry name" value="MFS general substrate transporter"/>
    <property type="match status" value="1"/>
</dbReference>